<dbReference type="CDD" id="cd02968">
    <property type="entry name" value="SCO"/>
    <property type="match status" value="1"/>
</dbReference>
<gene>
    <name evidence="3" type="ORF">VVD49_16160</name>
</gene>
<dbReference type="SUPFAM" id="SSF52833">
    <property type="entry name" value="Thioredoxin-like"/>
    <property type="match status" value="1"/>
</dbReference>
<comment type="caution">
    <text evidence="3">The sequence shown here is derived from an EMBL/GenBank/DDBJ whole genome shotgun (WGS) entry which is preliminary data.</text>
</comment>
<dbReference type="RefSeq" id="WP_327600241.1">
    <property type="nucleotide sequence ID" value="NZ_JAYXHS010000003.1"/>
</dbReference>
<keyword evidence="4" id="KW-1185">Reference proteome</keyword>
<evidence type="ECO:0000313" key="4">
    <source>
        <dbReference type="Proteomes" id="UP001331561"/>
    </source>
</evidence>
<evidence type="ECO:0000313" key="3">
    <source>
        <dbReference type="EMBL" id="MEC5387265.1"/>
    </source>
</evidence>
<name>A0ABU6K6C2_9RHOO</name>
<dbReference type="Pfam" id="PF02630">
    <property type="entry name" value="SCO1-SenC"/>
    <property type="match status" value="1"/>
</dbReference>
<dbReference type="Proteomes" id="UP001331561">
    <property type="component" value="Unassembled WGS sequence"/>
</dbReference>
<proteinExistence type="inferred from homology"/>
<evidence type="ECO:0000256" key="1">
    <source>
        <dbReference type="ARBA" id="ARBA00010996"/>
    </source>
</evidence>
<keyword evidence="2" id="KW-0732">Signal</keyword>
<comment type="similarity">
    <text evidence="1">Belongs to the SCO1/2 family.</text>
</comment>
<evidence type="ECO:0000256" key="2">
    <source>
        <dbReference type="SAM" id="SignalP"/>
    </source>
</evidence>
<reference evidence="3 4" key="1">
    <citation type="submission" date="2024-01" db="EMBL/GenBank/DDBJ databases">
        <title>Uliginosibacterium soil sp. nov.</title>
        <authorList>
            <person name="Lv Y."/>
        </authorList>
    </citation>
    <scope>NUCLEOTIDE SEQUENCE [LARGE SCALE GENOMIC DNA]</scope>
    <source>
        <strain evidence="3 4">H3</strain>
    </source>
</reference>
<dbReference type="InterPro" id="IPR003782">
    <property type="entry name" value="SCO1/SenC"/>
</dbReference>
<organism evidence="3 4">
    <name type="scientific">Uliginosibacterium silvisoli</name>
    <dbReference type="NCBI Taxonomy" id="3114758"/>
    <lineage>
        <taxon>Bacteria</taxon>
        <taxon>Pseudomonadati</taxon>
        <taxon>Pseudomonadota</taxon>
        <taxon>Betaproteobacteria</taxon>
        <taxon>Rhodocyclales</taxon>
        <taxon>Zoogloeaceae</taxon>
        <taxon>Uliginosibacterium</taxon>
    </lineage>
</organism>
<dbReference type="InterPro" id="IPR036249">
    <property type="entry name" value="Thioredoxin-like_sf"/>
</dbReference>
<dbReference type="EMBL" id="JAYXHS010000003">
    <property type="protein sequence ID" value="MEC5387265.1"/>
    <property type="molecule type" value="Genomic_DNA"/>
</dbReference>
<protein>
    <submittedName>
        <fullName evidence="3">SCO family protein</fullName>
    </submittedName>
</protein>
<feature type="signal peptide" evidence="2">
    <location>
        <begin position="1"/>
        <end position="19"/>
    </location>
</feature>
<sequence length="203" mass="22139">MRTLLLISTLLLACASASAHDHAAMLAMQNEAKAPAPLPGESLHRLVFPLTDQRGKTFHLADEHRPATLITMFYGDCQIACPIVIENVKRTVDALPVAQRSQVRALLVSLNPGIDTPASLDRLAKRHELSPENFRLAVANNDAQTRLLAAALGIRYRRTANGEVNHSTRFLLVDARGVTIASSEQLNVEPDAKLLAALKQTLR</sequence>
<accession>A0ABU6K6C2</accession>
<dbReference type="Gene3D" id="3.40.30.10">
    <property type="entry name" value="Glutaredoxin"/>
    <property type="match status" value="1"/>
</dbReference>
<feature type="chain" id="PRO_5045726383" evidence="2">
    <location>
        <begin position="20"/>
        <end position="203"/>
    </location>
</feature>